<keyword evidence="3" id="KW-1185">Reference proteome</keyword>
<evidence type="ECO:0000313" key="2">
    <source>
        <dbReference type="EMBL" id="NNH21637.1"/>
    </source>
</evidence>
<name>A0A849BKL7_9ACTN</name>
<protein>
    <recommendedName>
        <fullName evidence="4">Phage tail protein</fullName>
    </recommendedName>
</protein>
<sequence length="345" mass="37364">MSVGVFPAAYLPPTQPFPAVPPREALELTWEGWDGSVWPLNAAGSTVRLTTGTKGLGKGPGEHRRDSSPALPGERWLSWQAKPRPVEWDLYVFSKGDEQAYLDQEEAFWRTMSPRRPGRFTVRAPGRPARTLTCRFESDGEWAYLRDPVRFGWARYRVSLMADDQPYWEGEPVVTAFKSAEPRSFLGGGPVGEPGAGPPLVIGSGSSFARARIDNPGDVETWVEWIACGPCPPGLQLGVNGKVDILGFEIADGRAVVLDGDPGRQWALEATVVTDAAGRPTFDEAGRVRVRDIAAPGSAGDRTHELTRLSFAPVPPGRDVPLTIRMDGGTGLVGASLVPLHDRGF</sequence>
<gene>
    <name evidence="2" type="ORF">HLB09_00760</name>
</gene>
<evidence type="ECO:0000313" key="3">
    <source>
        <dbReference type="Proteomes" id="UP000555552"/>
    </source>
</evidence>
<accession>A0A849BKL7</accession>
<proteinExistence type="predicted"/>
<reference evidence="2 3" key="1">
    <citation type="submission" date="2020-05" db="EMBL/GenBank/DDBJ databases">
        <title>MicrobeNet Type strains.</title>
        <authorList>
            <person name="Nicholson A.C."/>
        </authorList>
    </citation>
    <scope>NUCLEOTIDE SEQUENCE [LARGE SCALE GENOMIC DNA]</scope>
    <source>
        <strain evidence="2 3">JCM 14547</strain>
    </source>
</reference>
<dbReference type="EMBL" id="JABEMA010000004">
    <property type="protein sequence ID" value="NNH21637.1"/>
    <property type="molecule type" value="Genomic_DNA"/>
</dbReference>
<dbReference type="Proteomes" id="UP000555552">
    <property type="component" value="Unassembled WGS sequence"/>
</dbReference>
<dbReference type="RefSeq" id="WP_171201506.1">
    <property type="nucleotide sequence ID" value="NZ_BAAANP010000006.1"/>
</dbReference>
<dbReference type="AlphaFoldDB" id="A0A849BKL7"/>
<evidence type="ECO:0000256" key="1">
    <source>
        <dbReference type="SAM" id="MobiDB-lite"/>
    </source>
</evidence>
<comment type="caution">
    <text evidence="2">The sequence shown here is derived from an EMBL/GenBank/DDBJ whole genome shotgun (WGS) entry which is preliminary data.</text>
</comment>
<organism evidence="2 3">
    <name type="scientific">Pseudokineococcus marinus</name>
    <dbReference type="NCBI Taxonomy" id="351215"/>
    <lineage>
        <taxon>Bacteria</taxon>
        <taxon>Bacillati</taxon>
        <taxon>Actinomycetota</taxon>
        <taxon>Actinomycetes</taxon>
        <taxon>Kineosporiales</taxon>
        <taxon>Kineosporiaceae</taxon>
        <taxon>Pseudokineococcus</taxon>
    </lineage>
</organism>
<evidence type="ECO:0008006" key="4">
    <source>
        <dbReference type="Google" id="ProtNLM"/>
    </source>
</evidence>
<feature type="region of interest" description="Disordered" evidence="1">
    <location>
        <begin position="49"/>
        <end position="72"/>
    </location>
</feature>